<reference evidence="1" key="1">
    <citation type="journal article" date="2019" name="Sci. Rep.">
        <title>Draft genome of Tanacetum cinerariifolium, the natural source of mosquito coil.</title>
        <authorList>
            <person name="Yamashiro T."/>
            <person name="Shiraishi A."/>
            <person name="Satake H."/>
            <person name="Nakayama K."/>
        </authorList>
    </citation>
    <scope>NUCLEOTIDE SEQUENCE</scope>
</reference>
<accession>A0A699XBR1</accession>
<dbReference type="EMBL" id="BKCJ011836948">
    <property type="protein sequence ID" value="GFD57099.1"/>
    <property type="molecule type" value="Genomic_DNA"/>
</dbReference>
<feature type="non-terminal residue" evidence="1">
    <location>
        <position position="1"/>
    </location>
</feature>
<sequence>PALRRRVSAFLPSCGQHRVPPAAHRALARCAQLRARPPAQLAWPGTAAVLAR</sequence>
<comment type="caution">
    <text evidence="1">The sequence shown here is derived from an EMBL/GenBank/DDBJ whole genome shotgun (WGS) entry which is preliminary data.</text>
</comment>
<gene>
    <name evidence="1" type="ORF">Tci_929068</name>
</gene>
<dbReference type="AlphaFoldDB" id="A0A699XBR1"/>
<evidence type="ECO:0000313" key="1">
    <source>
        <dbReference type="EMBL" id="GFD57099.1"/>
    </source>
</evidence>
<organism evidence="1">
    <name type="scientific">Tanacetum cinerariifolium</name>
    <name type="common">Dalmatian daisy</name>
    <name type="synonym">Chrysanthemum cinerariifolium</name>
    <dbReference type="NCBI Taxonomy" id="118510"/>
    <lineage>
        <taxon>Eukaryota</taxon>
        <taxon>Viridiplantae</taxon>
        <taxon>Streptophyta</taxon>
        <taxon>Embryophyta</taxon>
        <taxon>Tracheophyta</taxon>
        <taxon>Spermatophyta</taxon>
        <taxon>Magnoliopsida</taxon>
        <taxon>eudicotyledons</taxon>
        <taxon>Gunneridae</taxon>
        <taxon>Pentapetalae</taxon>
        <taxon>asterids</taxon>
        <taxon>campanulids</taxon>
        <taxon>Asterales</taxon>
        <taxon>Asteraceae</taxon>
        <taxon>Asteroideae</taxon>
        <taxon>Anthemideae</taxon>
        <taxon>Anthemidinae</taxon>
        <taxon>Tanacetum</taxon>
    </lineage>
</organism>
<name>A0A699XBR1_TANCI</name>
<protein>
    <submittedName>
        <fullName evidence="1">Uncharacterized protein</fullName>
    </submittedName>
</protein>
<proteinExistence type="predicted"/>